<protein>
    <submittedName>
        <fullName evidence="2">Uncharacterized protein</fullName>
    </submittedName>
</protein>
<evidence type="ECO:0000256" key="1">
    <source>
        <dbReference type="SAM" id="MobiDB-lite"/>
    </source>
</evidence>
<feature type="compositionally biased region" description="Basic residues" evidence="1">
    <location>
        <begin position="10"/>
        <end position="26"/>
    </location>
</feature>
<gene>
    <name evidence="2" type="ORF">AVDCRST_MAG08-2129</name>
</gene>
<accession>A0A6J4IE65</accession>
<organism evidence="2">
    <name type="scientific">uncultured Acetobacteraceae bacterium</name>
    <dbReference type="NCBI Taxonomy" id="169975"/>
    <lineage>
        <taxon>Bacteria</taxon>
        <taxon>Pseudomonadati</taxon>
        <taxon>Pseudomonadota</taxon>
        <taxon>Alphaproteobacteria</taxon>
        <taxon>Acetobacterales</taxon>
        <taxon>Acetobacteraceae</taxon>
        <taxon>environmental samples</taxon>
    </lineage>
</organism>
<dbReference type="EMBL" id="CADCTG010000168">
    <property type="protein sequence ID" value="CAA9250068.1"/>
    <property type="molecule type" value="Genomic_DNA"/>
</dbReference>
<feature type="compositionally biased region" description="Low complexity" evidence="1">
    <location>
        <begin position="27"/>
        <end position="40"/>
    </location>
</feature>
<feature type="region of interest" description="Disordered" evidence="1">
    <location>
        <begin position="1"/>
        <end position="62"/>
    </location>
</feature>
<evidence type="ECO:0000313" key="2">
    <source>
        <dbReference type="EMBL" id="CAA9250068.1"/>
    </source>
</evidence>
<reference evidence="2" key="1">
    <citation type="submission" date="2020-02" db="EMBL/GenBank/DDBJ databases">
        <authorList>
            <person name="Meier V. D."/>
        </authorList>
    </citation>
    <scope>NUCLEOTIDE SEQUENCE</scope>
    <source>
        <strain evidence="2">AVDCRST_MAG08</strain>
    </source>
</reference>
<name>A0A6J4IE65_9PROT</name>
<proteinExistence type="predicted"/>
<sequence>MRSNTGVRKPAARKLSARKPAKKAVVAKKPATAAKKAAAGVRKRSAKSGSFTPIRGHTRAESSARAELSGLLERINRTIDETEALLAD</sequence>
<dbReference type="AlphaFoldDB" id="A0A6J4IE65"/>